<comment type="caution">
    <text evidence="1">The sequence shown here is derived from an EMBL/GenBank/DDBJ whole genome shotgun (WGS) entry which is preliminary data.</text>
</comment>
<organism evidence="1 2">
    <name type="scientific">Caerostris extrusa</name>
    <name type="common">Bark spider</name>
    <name type="synonym">Caerostris bankana</name>
    <dbReference type="NCBI Taxonomy" id="172846"/>
    <lineage>
        <taxon>Eukaryota</taxon>
        <taxon>Metazoa</taxon>
        <taxon>Ecdysozoa</taxon>
        <taxon>Arthropoda</taxon>
        <taxon>Chelicerata</taxon>
        <taxon>Arachnida</taxon>
        <taxon>Araneae</taxon>
        <taxon>Araneomorphae</taxon>
        <taxon>Entelegynae</taxon>
        <taxon>Araneoidea</taxon>
        <taxon>Araneidae</taxon>
        <taxon>Caerostris</taxon>
    </lineage>
</organism>
<reference evidence="1 2" key="1">
    <citation type="submission" date="2021-06" db="EMBL/GenBank/DDBJ databases">
        <title>Caerostris extrusa draft genome.</title>
        <authorList>
            <person name="Kono N."/>
            <person name="Arakawa K."/>
        </authorList>
    </citation>
    <scope>NUCLEOTIDE SEQUENCE [LARGE SCALE GENOMIC DNA]</scope>
</reference>
<name>A0AAV4XZW6_CAEEX</name>
<accession>A0AAV4XZW6</accession>
<keyword evidence="2" id="KW-1185">Reference proteome</keyword>
<dbReference type="Proteomes" id="UP001054945">
    <property type="component" value="Unassembled WGS sequence"/>
</dbReference>
<gene>
    <name evidence="1" type="ORF">CEXT_424781</name>
</gene>
<proteinExistence type="predicted"/>
<protein>
    <submittedName>
        <fullName evidence="1">Uncharacterized protein</fullName>
    </submittedName>
</protein>
<dbReference type="AlphaFoldDB" id="A0AAV4XZW6"/>
<dbReference type="EMBL" id="BPLR01018426">
    <property type="protein sequence ID" value="GIY99511.1"/>
    <property type="molecule type" value="Genomic_DNA"/>
</dbReference>
<evidence type="ECO:0000313" key="1">
    <source>
        <dbReference type="EMBL" id="GIY99511.1"/>
    </source>
</evidence>
<sequence length="124" mass="13580">MGDNLYYTSIPPCRACIVDAILRIVRICIPFLLYSRIGPAIAFESSPPPFPWGAPGRCKCHVDVGVNEKQMGSHSASPLSVSTTLGSPWQPWGWVGEESCTISLTKSGGGRTFFSIHFFLRFEA</sequence>
<evidence type="ECO:0000313" key="2">
    <source>
        <dbReference type="Proteomes" id="UP001054945"/>
    </source>
</evidence>